<evidence type="ECO:0008006" key="9">
    <source>
        <dbReference type="Google" id="ProtNLM"/>
    </source>
</evidence>
<reference evidence="7" key="1">
    <citation type="submission" date="2019-10" db="EMBL/GenBank/DDBJ databases">
        <authorList>
            <person name="Soares A.E.R."/>
            <person name="Aleixo A."/>
            <person name="Schneider P."/>
            <person name="Miyaki C.Y."/>
            <person name="Schneider M.P."/>
            <person name="Mello C."/>
            <person name="Vasconcelos A.T.R."/>
        </authorList>
    </citation>
    <scope>NUCLEOTIDE SEQUENCE</scope>
    <source>
        <tissue evidence="7">Muscle</tissue>
    </source>
</reference>
<dbReference type="PANTHER" id="PTHR11417">
    <property type="entry name" value="SOMATOTROPIN,PROLACTIN"/>
    <property type="match status" value="1"/>
</dbReference>
<feature type="region of interest" description="Disordered" evidence="6">
    <location>
        <begin position="77"/>
        <end position="100"/>
    </location>
</feature>
<comment type="caution">
    <text evidence="7">The sequence shown here is derived from an EMBL/GenBank/DDBJ whole genome shotgun (WGS) entry which is preliminary data.</text>
</comment>
<dbReference type="InterPro" id="IPR018116">
    <property type="entry name" value="Somatotropin_CS"/>
</dbReference>
<dbReference type="InterPro" id="IPR001400">
    <property type="entry name" value="Somatotropin/Prolactin"/>
</dbReference>
<dbReference type="SUPFAM" id="SSF47266">
    <property type="entry name" value="4-helical cytokines"/>
    <property type="match status" value="1"/>
</dbReference>
<dbReference type="Proteomes" id="UP001145742">
    <property type="component" value="Unassembled WGS sequence"/>
</dbReference>
<evidence type="ECO:0000256" key="1">
    <source>
        <dbReference type="ARBA" id="ARBA00004613"/>
    </source>
</evidence>
<dbReference type="Gene3D" id="1.20.1250.10">
    <property type="match status" value="1"/>
</dbReference>
<evidence type="ECO:0000256" key="2">
    <source>
        <dbReference type="ARBA" id="ARBA00008474"/>
    </source>
</evidence>
<evidence type="ECO:0000256" key="4">
    <source>
        <dbReference type="ARBA" id="ARBA00022702"/>
    </source>
</evidence>
<evidence type="ECO:0000313" key="7">
    <source>
        <dbReference type="EMBL" id="KAJ7401468.1"/>
    </source>
</evidence>
<accession>A0ABQ9CJK4</accession>
<proteinExistence type="inferred from homology"/>
<gene>
    <name evidence="7" type="ORF">WISP_00178</name>
</gene>
<name>A0ABQ9CJK4_9PASS</name>
<keyword evidence="4 5" id="KW-0372">Hormone</keyword>
<dbReference type="PANTHER" id="PTHR11417:SF2">
    <property type="entry name" value="SOMATOTROPIN"/>
    <property type="match status" value="1"/>
</dbReference>
<dbReference type="PRINTS" id="PR00836">
    <property type="entry name" value="SOMATOTROPIN"/>
</dbReference>
<keyword evidence="3" id="KW-0964">Secreted</keyword>
<protein>
    <recommendedName>
        <fullName evidence="9">Growth hormone</fullName>
    </recommendedName>
</protein>
<dbReference type="Pfam" id="PF00103">
    <property type="entry name" value="Hormone_1"/>
    <property type="match status" value="1"/>
</dbReference>
<evidence type="ECO:0000256" key="5">
    <source>
        <dbReference type="RuleBase" id="RU003618"/>
    </source>
</evidence>
<dbReference type="InterPro" id="IPR009079">
    <property type="entry name" value="4_helix_cytokine-like_core"/>
</dbReference>
<comment type="similarity">
    <text evidence="2 5">Belongs to the somatotropin/prolactin family.</text>
</comment>
<comment type="subcellular location">
    <subcellularLocation>
        <location evidence="1 5">Secreted</location>
    </subcellularLocation>
</comment>
<organism evidence="7 8">
    <name type="scientific">Willisornis vidua</name>
    <name type="common">Xingu scale-backed antbird</name>
    <dbReference type="NCBI Taxonomy" id="1566151"/>
    <lineage>
        <taxon>Eukaryota</taxon>
        <taxon>Metazoa</taxon>
        <taxon>Chordata</taxon>
        <taxon>Craniata</taxon>
        <taxon>Vertebrata</taxon>
        <taxon>Euteleostomi</taxon>
        <taxon>Archelosauria</taxon>
        <taxon>Archosauria</taxon>
        <taxon>Dinosauria</taxon>
        <taxon>Saurischia</taxon>
        <taxon>Theropoda</taxon>
        <taxon>Coelurosauria</taxon>
        <taxon>Aves</taxon>
        <taxon>Neognathae</taxon>
        <taxon>Neoaves</taxon>
        <taxon>Telluraves</taxon>
        <taxon>Australaves</taxon>
        <taxon>Passeriformes</taxon>
        <taxon>Thamnophilidae</taxon>
        <taxon>Willisornis</taxon>
    </lineage>
</organism>
<evidence type="ECO:0000313" key="8">
    <source>
        <dbReference type="Proteomes" id="UP001145742"/>
    </source>
</evidence>
<sequence length="157" mass="17366">MSRTAPELRDASAVPAQGLSLPWCCCHTVGDTNPGPLTFLPTWAHLGSHSAVITSTPSAFPSFPAWSTQRIVVGLTPRPLPPPPAPLHPPQELEDRSPRGPQILKPTYEKFDIHLRSEDALLQNYSLLSCFKKDLHKVETYLKVLKCRRYGEGNCTV</sequence>
<dbReference type="EMBL" id="WHWB01035838">
    <property type="protein sequence ID" value="KAJ7401468.1"/>
    <property type="molecule type" value="Genomic_DNA"/>
</dbReference>
<keyword evidence="8" id="KW-1185">Reference proteome</keyword>
<evidence type="ECO:0000256" key="3">
    <source>
        <dbReference type="ARBA" id="ARBA00022525"/>
    </source>
</evidence>
<feature type="compositionally biased region" description="Pro residues" evidence="6">
    <location>
        <begin position="78"/>
        <end position="89"/>
    </location>
</feature>
<dbReference type="PROSITE" id="PS00338">
    <property type="entry name" value="SOMATOTROPIN_2"/>
    <property type="match status" value="1"/>
</dbReference>
<evidence type="ECO:0000256" key="6">
    <source>
        <dbReference type="SAM" id="MobiDB-lite"/>
    </source>
</evidence>